<proteinExistence type="predicted"/>
<keyword evidence="1" id="KW-0472">Membrane</keyword>
<evidence type="ECO:0000256" key="1">
    <source>
        <dbReference type="SAM" id="Phobius"/>
    </source>
</evidence>
<protein>
    <submittedName>
        <fullName evidence="2">Uncharacterized protein</fullName>
    </submittedName>
</protein>
<dbReference type="EMBL" id="JBHTBW010000083">
    <property type="protein sequence ID" value="MFC7443271.1"/>
    <property type="molecule type" value="Genomic_DNA"/>
</dbReference>
<reference evidence="3" key="1">
    <citation type="journal article" date="2019" name="Int. J. Syst. Evol. Microbiol.">
        <title>The Global Catalogue of Microorganisms (GCM) 10K type strain sequencing project: providing services to taxonomists for standard genome sequencing and annotation.</title>
        <authorList>
            <consortium name="The Broad Institute Genomics Platform"/>
            <consortium name="The Broad Institute Genome Sequencing Center for Infectious Disease"/>
            <person name="Wu L."/>
            <person name="Ma J."/>
        </authorList>
    </citation>
    <scope>NUCLEOTIDE SEQUENCE [LARGE SCALE GENOMIC DNA]</scope>
    <source>
        <strain evidence="3">CGMCC 1.12942</strain>
    </source>
</reference>
<gene>
    <name evidence="2" type="ORF">ACFQNG_19585</name>
</gene>
<keyword evidence="3" id="KW-1185">Reference proteome</keyword>
<name>A0ABW2RR08_9BACL</name>
<evidence type="ECO:0000313" key="2">
    <source>
        <dbReference type="EMBL" id="MFC7443271.1"/>
    </source>
</evidence>
<keyword evidence="1" id="KW-1133">Transmembrane helix</keyword>
<organism evidence="2 3">
    <name type="scientific">Laceyella putida</name>
    <dbReference type="NCBI Taxonomy" id="110101"/>
    <lineage>
        <taxon>Bacteria</taxon>
        <taxon>Bacillati</taxon>
        <taxon>Bacillota</taxon>
        <taxon>Bacilli</taxon>
        <taxon>Bacillales</taxon>
        <taxon>Thermoactinomycetaceae</taxon>
        <taxon>Laceyella</taxon>
    </lineage>
</organism>
<dbReference type="Proteomes" id="UP001596500">
    <property type="component" value="Unassembled WGS sequence"/>
</dbReference>
<feature type="transmembrane region" description="Helical" evidence="1">
    <location>
        <begin position="44"/>
        <end position="63"/>
    </location>
</feature>
<accession>A0ABW2RR08</accession>
<feature type="transmembrane region" description="Helical" evidence="1">
    <location>
        <begin position="6"/>
        <end position="32"/>
    </location>
</feature>
<comment type="caution">
    <text evidence="2">The sequence shown here is derived from an EMBL/GenBank/DDBJ whole genome shotgun (WGS) entry which is preliminary data.</text>
</comment>
<dbReference type="RefSeq" id="WP_379867600.1">
    <property type="nucleotide sequence ID" value="NZ_JBHTBW010000083.1"/>
</dbReference>
<keyword evidence="1" id="KW-0812">Transmembrane</keyword>
<evidence type="ECO:0000313" key="3">
    <source>
        <dbReference type="Proteomes" id="UP001596500"/>
    </source>
</evidence>
<sequence>MDLFTGMLYMSITLLVEYQVFTFILLIIIVRYSIKSEWRTLTKVILSYLAAIALVIGLPYGLIKSMHPEQAQGAEQKVLKEVQNWIS</sequence>